<feature type="non-terminal residue" evidence="12">
    <location>
        <position position="210"/>
    </location>
</feature>
<dbReference type="Gene3D" id="3.90.226.10">
    <property type="entry name" value="2-enoyl-CoA Hydratase, Chain A, domain 1"/>
    <property type="match status" value="1"/>
</dbReference>
<evidence type="ECO:0000256" key="6">
    <source>
        <dbReference type="ARBA" id="ARBA00022832"/>
    </source>
</evidence>
<dbReference type="PRINTS" id="PR01069">
    <property type="entry name" value="ACCCTRFRASEA"/>
</dbReference>
<evidence type="ECO:0000256" key="5">
    <source>
        <dbReference type="ARBA" id="ARBA00022741"/>
    </source>
</evidence>
<gene>
    <name evidence="12" type="ORF">S01H1_06439</name>
</gene>
<evidence type="ECO:0000256" key="7">
    <source>
        <dbReference type="ARBA" id="ARBA00022840"/>
    </source>
</evidence>
<evidence type="ECO:0000256" key="8">
    <source>
        <dbReference type="ARBA" id="ARBA00023098"/>
    </source>
</evidence>
<dbReference type="UniPathway" id="UPA00655">
    <property type="reaction ID" value="UER00711"/>
</dbReference>
<protein>
    <recommendedName>
        <fullName evidence="2">acetyl-CoA carboxytransferase</fullName>
        <ecNumber evidence="2">2.1.3.15</ecNumber>
    </recommendedName>
</protein>
<dbReference type="PANTHER" id="PTHR42853:SF3">
    <property type="entry name" value="ACETYL-COENZYME A CARBOXYLASE CARBOXYL TRANSFERASE SUBUNIT ALPHA, CHLOROPLASTIC"/>
    <property type="match status" value="1"/>
</dbReference>
<dbReference type="GO" id="GO:0006633">
    <property type="term" value="P:fatty acid biosynthetic process"/>
    <property type="evidence" value="ECO:0007669"/>
    <property type="project" value="UniProtKB-KW"/>
</dbReference>
<evidence type="ECO:0000256" key="10">
    <source>
        <dbReference type="ARBA" id="ARBA00049152"/>
    </source>
</evidence>
<evidence type="ECO:0000256" key="2">
    <source>
        <dbReference type="ARBA" id="ARBA00011883"/>
    </source>
</evidence>
<evidence type="ECO:0000256" key="1">
    <source>
        <dbReference type="ARBA" id="ARBA00004956"/>
    </source>
</evidence>
<keyword evidence="7" id="KW-0067">ATP-binding</keyword>
<dbReference type="Pfam" id="PF03255">
    <property type="entry name" value="ACCA"/>
    <property type="match status" value="1"/>
</dbReference>
<dbReference type="GO" id="GO:2001295">
    <property type="term" value="P:malonyl-CoA biosynthetic process"/>
    <property type="evidence" value="ECO:0007669"/>
    <property type="project" value="UniProtKB-UniPathway"/>
</dbReference>
<evidence type="ECO:0000256" key="9">
    <source>
        <dbReference type="ARBA" id="ARBA00023160"/>
    </source>
</evidence>
<dbReference type="GO" id="GO:0009317">
    <property type="term" value="C:acetyl-CoA carboxylase complex"/>
    <property type="evidence" value="ECO:0007669"/>
    <property type="project" value="InterPro"/>
</dbReference>
<reference evidence="12" key="1">
    <citation type="journal article" date="2014" name="Front. Microbiol.">
        <title>High frequency of phylogenetically diverse reductive dehalogenase-homologous genes in deep subseafloor sedimentary metagenomes.</title>
        <authorList>
            <person name="Kawai M."/>
            <person name="Futagami T."/>
            <person name="Toyoda A."/>
            <person name="Takaki Y."/>
            <person name="Nishi S."/>
            <person name="Hori S."/>
            <person name="Arai W."/>
            <person name="Tsubouchi T."/>
            <person name="Morono Y."/>
            <person name="Uchiyama I."/>
            <person name="Ito T."/>
            <person name="Fujiyama A."/>
            <person name="Inagaki F."/>
            <person name="Takami H."/>
        </authorList>
    </citation>
    <scope>NUCLEOTIDE SEQUENCE</scope>
    <source>
        <strain evidence="12">Expedition CK06-06</strain>
    </source>
</reference>
<comment type="pathway">
    <text evidence="1">Lipid metabolism; malonyl-CoA biosynthesis; malonyl-CoA from acetyl-CoA: step 1/1.</text>
</comment>
<dbReference type="InterPro" id="IPR011763">
    <property type="entry name" value="COA_CT_C"/>
</dbReference>
<evidence type="ECO:0000256" key="4">
    <source>
        <dbReference type="ARBA" id="ARBA00022679"/>
    </source>
</evidence>
<evidence type="ECO:0000256" key="3">
    <source>
        <dbReference type="ARBA" id="ARBA00022516"/>
    </source>
</evidence>
<dbReference type="InterPro" id="IPR029045">
    <property type="entry name" value="ClpP/crotonase-like_dom_sf"/>
</dbReference>
<organism evidence="12">
    <name type="scientific">marine sediment metagenome</name>
    <dbReference type="NCBI Taxonomy" id="412755"/>
    <lineage>
        <taxon>unclassified sequences</taxon>
        <taxon>metagenomes</taxon>
        <taxon>ecological metagenomes</taxon>
    </lineage>
</organism>
<evidence type="ECO:0000259" key="11">
    <source>
        <dbReference type="PROSITE" id="PS50989"/>
    </source>
</evidence>
<keyword evidence="3" id="KW-0444">Lipid biosynthesis</keyword>
<dbReference type="SUPFAM" id="SSF52096">
    <property type="entry name" value="ClpP/crotonase"/>
    <property type="match status" value="1"/>
</dbReference>
<keyword evidence="9" id="KW-0275">Fatty acid biosynthesis</keyword>
<comment type="caution">
    <text evidence="12">The sequence shown here is derived from an EMBL/GenBank/DDBJ whole genome shotgun (WGS) entry which is preliminary data.</text>
</comment>
<proteinExistence type="predicted"/>
<dbReference type="PROSITE" id="PS50989">
    <property type="entry name" value="COA_CT_CTER"/>
    <property type="match status" value="1"/>
</dbReference>
<dbReference type="InterPro" id="IPR001095">
    <property type="entry name" value="Acetyl_CoA_COase_a_su"/>
</dbReference>
<keyword evidence="8" id="KW-0443">Lipid metabolism</keyword>
<dbReference type="AlphaFoldDB" id="X0SYW8"/>
<dbReference type="EC" id="2.1.3.15" evidence="2"/>
<keyword evidence="6" id="KW-0276">Fatty acid metabolism</keyword>
<feature type="domain" description="CoA carboxyltransferase C-terminal" evidence="11">
    <location>
        <begin position="39"/>
        <end position="210"/>
    </location>
</feature>
<dbReference type="GO" id="GO:0005524">
    <property type="term" value="F:ATP binding"/>
    <property type="evidence" value="ECO:0007669"/>
    <property type="project" value="UniProtKB-KW"/>
</dbReference>
<dbReference type="EMBL" id="BARS01003325">
    <property type="protein sequence ID" value="GAF81127.1"/>
    <property type="molecule type" value="Genomic_DNA"/>
</dbReference>
<name>X0SYW8_9ZZZZ</name>
<comment type="catalytic activity">
    <reaction evidence="10">
        <text>N(6)-carboxybiotinyl-L-lysyl-[protein] + acetyl-CoA = N(6)-biotinyl-L-lysyl-[protein] + malonyl-CoA</text>
        <dbReference type="Rhea" id="RHEA:54728"/>
        <dbReference type="Rhea" id="RHEA-COMP:10505"/>
        <dbReference type="Rhea" id="RHEA-COMP:10506"/>
        <dbReference type="ChEBI" id="CHEBI:57288"/>
        <dbReference type="ChEBI" id="CHEBI:57384"/>
        <dbReference type="ChEBI" id="CHEBI:83144"/>
        <dbReference type="ChEBI" id="CHEBI:83145"/>
        <dbReference type="EC" id="2.1.3.15"/>
    </reaction>
</comment>
<dbReference type="GO" id="GO:0016743">
    <property type="term" value="F:carboxyl- or carbamoyltransferase activity"/>
    <property type="evidence" value="ECO:0007669"/>
    <property type="project" value="InterPro"/>
</dbReference>
<sequence length="210" mass="23554">MARVCLEFEKPFAKLEEQIRRLEDEQRERGVDLSAEIRDIRKTLLAMIRKKYASLTPWEVVQVARHPDRPQTLDYLEAFVSEFKELHGDRYFRDDRAIVCGFGRIAGEKVMIIGHNKGRNTREKVACFFGCAHPEGYRKALRCMRLAEKFGLPVISFIDTQGAYPGIGAEERGVAEAIAVNLREMARLKAPIVGAIVGEGASGGYIGIGV</sequence>
<dbReference type="GO" id="GO:0003989">
    <property type="term" value="F:acetyl-CoA carboxylase activity"/>
    <property type="evidence" value="ECO:0007669"/>
    <property type="project" value="InterPro"/>
</dbReference>
<keyword evidence="4" id="KW-0808">Transferase</keyword>
<accession>X0SYW8</accession>
<dbReference type="PANTHER" id="PTHR42853">
    <property type="entry name" value="ACETYL-COENZYME A CARBOXYLASE CARBOXYL TRANSFERASE SUBUNIT ALPHA"/>
    <property type="match status" value="1"/>
</dbReference>
<keyword evidence="5" id="KW-0547">Nucleotide-binding</keyword>
<evidence type="ECO:0000313" key="12">
    <source>
        <dbReference type="EMBL" id="GAF81127.1"/>
    </source>
</evidence>